<feature type="domain" description="Membrane insertase YidC N-terminal" evidence="16">
    <location>
        <begin position="88"/>
        <end position="370"/>
    </location>
</feature>
<evidence type="ECO:0000256" key="6">
    <source>
        <dbReference type="ARBA" id="ARBA00022692"/>
    </source>
</evidence>
<dbReference type="GO" id="GO:0032977">
    <property type="term" value="F:membrane insertase activity"/>
    <property type="evidence" value="ECO:0007669"/>
    <property type="project" value="InterPro"/>
</dbReference>
<evidence type="ECO:0000256" key="11">
    <source>
        <dbReference type="ARBA" id="ARBA00033245"/>
    </source>
</evidence>
<feature type="transmembrane region" description="Helical" evidence="13">
    <location>
        <begin position="448"/>
        <end position="468"/>
    </location>
</feature>
<dbReference type="InterPro" id="IPR019998">
    <property type="entry name" value="Membr_insert_YidC"/>
</dbReference>
<dbReference type="Pfam" id="PF02096">
    <property type="entry name" value="60KD_IMP"/>
    <property type="match status" value="1"/>
</dbReference>
<dbReference type="HAMAP" id="MF_01810">
    <property type="entry name" value="YidC_type1"/>
    <property type="match status" value="1"/>
</dbReference>
<keyword evidence="8 13" id="KW-1133">Transmembrane helix</keyword>
<dbReference type="GO" id="GO:0015031">
    <property type="term" value="P:protein transport"/>
    <property type="evidence" value="ECO:0007669"/>
    <property type="project" value="UniProtKB-KW"/>
</dbReference>
<dbReference type="PANTHER" id="PTHR12428:SF65">
    <property type="entry name" value="CYTOCHROME C OXIDASE ASSEMBLY PROTEIN COX18, MITOCHONDRIAL"/>
    <property type="match status" value="1"/>
</dbReference>
<evidence type="ECO:0000256" key="7">
    <source>
        <dbReference type="ARBA" id="ARBA00022927"/>
    </source>
</evidence>
<name>A0A7T5UH08_9BACT</name>
<dbReference type="InterPro" id="IPR047196">
    <property type="entry name" value="YidC_ALB_C"/>
</dbReference>
<evidence type="ECO:0000256" key="10">
    <source>
        <dbReference type="ARBA" id="ARBA00023186"/>
    </source>
</evidence>
<dbReference type="NCBIfam" id="NF002353">
    <property type="entry name" value="PRK01318.1-4"/>
    <property type="match status" value="1"/>
</dbReference>
<keyword evidence="9 13" id="KW-0472">Membrane</keyword>
<evidence type="ECO:0000256" key="8">
    <source>
        <dbReference type="ARBA" id="ARBA00022989"/>
    </source>
</evidence>
<evidence type="ECO:0000256" key="4">
    <source>
        <dbReference type="ARBA" id="ARBA00022448"/>
    </source>
</evidence>
<dbReference type="InterPro" id="IPR038221">
    <property type="entry name" value="YidC_periplasmic_sf"/>
</dbReference>
<dbReference type="CDD" id="cd19961">
    <property type="entry name" value="EcYidC-like_peri"/>
    <property type="match status" value="1"/>
</dbReference>
<evidence type="ECO:0000256" key="9">
    <source>
        <dbReference type="ARBA" id="ARBA00023136"/>
    </source>
</evidence>
<dbReference type="AlphaFoldDB" id="A0A7T5UH08"/>
<evidence type="ECO:0000256" key="12">
    <source>
        <dbReference type="ARBA" id="ARBA00033342"/>
    </source>
</evidence>
<keyword evidence="4 13" id="KW-0813">Transport</keyword>
<evidence type="ECO:0000256" key="13">
    <source>
        <dbReference type="HAMAP-Rule" id="MF_01810"/>
    </source>
</evidence>
<dbReference type="InterPro" id="IPR028055">
    <property type="entry name" value="YidC/Oxa/ALB_C"/>
</dbReference>
<dbReference type="PRINTS" id="PR01900">
    <property type="entry name" value="YIDCPROTEIN"/>
</dbReference>
<dbReference type="InterPro" id="IPR001708">
    <property type="entry name" value="YidC/ALB3/OXA1/COX18"/>
</dbReference>
<dbReference type="NCBIfam" id="TIGR03592">
    <property type="entry name" value="yidC_oxa1_cterm"/>
    <property type="match status" value="1"/>
</dbReference>
<feature type="transmembrane region" description="Helical" evidence="13">
    <location>
        <begin position="20"/>
        <end position="40"/>
    </location>
</feature>
<comment type="function">
    <text evidence="13">Required for the insertion and/or proper folding and/or complex formation of integral membrane proteins into the membrane. Involved in integration of membrane proteins that insert both dependently and independently of the Sec translocase complex, as well as at least some lipoproteins. Aids folding of multispanning membrane proteins.</text>
</comment>
<dbReference type="Gene3D" id="2.70.98.90">
    <property type="match status" value="1"/>
</dbReference>
<dbReference type="Proteomes" id="UP000595362">
    <property type="component" value="Chromosome"/>
</dbReference>
<comment type="similarity">
    <text evidence="2 13">Belongs to the OXA1/ALB3/YidC family. Type 1 subfamily.</text>
</comment>
<evidence type="ECO:0000256" key="2">
    <source>
        <dbReference type="ARBA" id="ARBA00010527"/>
    </source>
</evidence>
<dbReference type="InterPro" id="IPR028053">
    <property type="entry name" value="Membr_insert_YidC_N"/>
</dbReference>
<gene>
    <name evidence="13 17" type="primary">yidC</name>
    <name evidence="17" type="ORF">HYS17_01345</name>
</gene>
<feature type="transmembrane region" description="Helical" evidence="13">
    <location>
        <begin position="505"/>
        <end position="524"/>
    </location>
</feature>
<feature type="transmembrane region" description="Helical" evidence="13">
    <location>
        <begin position="384"/>
        <end position="405"/>
    </location>
</feature>
<evidence type="ECO:0000259" key="16">
    <source>
        <dbReference type="Pfam" id="PF14849"/>
    </source>
</evidence>
<organism evidence="17 18">
    <name type="scientific">Micavibrio aeruginosavorus</name>
    <dbReference type="NCBI Taxonomy" id="349221"/>
    <lineage>
        <taxon>Bacteria</taxon>
        <taxon>Pseudomonadati</taxon>
        <taxon>Bdellovibrionota</taxon>
        <taxon>Bdellovibrionia</taxon>
        <taxon>Bdellovibrionales</taxon>
        <taxon>Pseudobdellovibrionaceae</taxon>
        <taxon>Micavibrio</taxon>
    </lineage>
</organism>
<dbReference type="CDD" id="cd20070">
    <property type="entry name" value="5TM_YidC_Alb3"/>
    <property type="match status" value="1"/>
</dbReference>
<feature type="region of interest" description="Disordered" evidence="14">
    <location>
        <begin position="620"/>
        <end position="644"/>
    </location>
</feature>
<accession>A0A7T5UH08</accession>
<feature type="transmembrane region" description="Helical" evidence="13">
    <location>
        <begin position="545"/>
        <end position="565"/>
    </location>
</feature>
<dbReference type="Pfam" id="PF14849">
    <property type="entry name" value="YidC_periplas"/>
    <property type="match status" value="1"/>
</dbReference>
<evidence type="ECO:0000256" key="14">
    <source>
        <dbReference type="SAM" id="MobiDB-lite"/>
    </source>
</evidence>
<dbReference type="GO" id="GO:0051205">
    <property type="term" value="P:protein insertion into membrane"/>
    <property type="evidence" value="ECO:0007669"/>
    <property type="project" value="TreeGrafter"/>
</dbReference>
<keyword evidence="7 13" id="KW-0653">Protein transport</keyword>
<protein>
    <recommendedName>
        <fullName evidence="3 13">Membrane protein insertase YidC</fullName>
    </recommendedName>
    <alternativeName>
        <fullName evidence="12 13">Foldase YidC</fullName>
    </alternativeName>
    <alternativeName>
        <fullName evidence="11 13">Membrane integrase YidC</fullName>
    </alternativeName>
    <alternativeName>
        <fullName evidence="13">Membrane protein YidC</fullName>
    </alternativeName>
</protein>
<keyword evidence="6 13" id="KW-0812">Transmembrane</keyword>
<dbReference type="PRINTS" id="PR00701">
    <property type="entry name" value="60KDINNERMP"/>
</dbReference>
<evidence type="ECO:0000256" key="3">
    <source>
        <dbReference type="ARBA" id="ARBA00015325"/>
    </source>
</evidence>
<dbReference type="EMBL" id="CP066681">
    <property type="protein sequence ID" value="QQG36466.1"/>
    <property type="molecule type" value="Genomic_DNA"/>
</dbReference>
<sequence length="644" mass="73786">MTMQKPTMNSKDQMHPEDRRNLMIFLMLALVIWFGFDHFIMKPRLEKMRAAQEVAMQAEQERQVNLAAGVSDNPVARSREAVLADAERIRLHNGAIEGTLPLTGNRFDDISLSRYFKTLGGKDKLVLLQPTGTESPQYVEYGWLSSDQGLMLPGKETRWRVEGTAELTHKTPVTMVWDNGQGLRFKRVFRLSEDYMVHVTQSVMNNTGKAVTLFPYALVGSYGMPDHVDGTRAIHEGPIGYIDGKLTEYSYKDMAKKRIQEDMHGQSGWIGITQKYWLTSLIIDQNEAARYRFSFTPAKGEQDKDHYQADVMGASRAVDNGQEASANLWIYAGAKEVKKLEAYSKELNVSHFDLAVDFGLFYFLTRPFFEALHFFGHLFNNFGVAIICLTVIIRILVFPLANASFRSFAKLKKISPMMAEIRERYSDNREMLQQELVKLYEKEKVNPMAGCLPILIQIPIFFALYKILMVTIEMRHAPFFGWIHDLSAMDPTTVFNLFGLLPYDVPAPLMIGAWPCIMMFFMVLQKYMNPPPQDKMQATMMSMMPYFLTYIMASFPAGLVVYWTFSNALSIVQQYIIMRSMNVPIHLFDRKKEKEMEKAVHDGPAVHPEIELIEKRAEDALFGTDDQETPRPVSAPKPRKKKKK</sequence>
<keyword evidence="10 13" id="KW-0143">Chaperone</keyword>
<keyword evidence="5 13" id="KW-1003">Cell membrane</keyword>
<evidence type="ECO:0000256" key="1">
    <source>
        <dbReference type="ARBA" id="ARBA00004429"/>
    </source>
</evidence>
<comment type="subcellular location">
    <subcellularLocation>
        <location evidence="1">Cell inner membrane</location>
        <topology evidence="1">Multi-pass membrane protein</topology>
    </subcellularLocation>
    <subcellularLocation>
        <location evidence="13">Cell membrane</location>
        <topology evidence="13">Multi-pass membrane protein</topology>
    </subcellularLocation>
</comment>
<reference evidence="17 18" key="1">
    <citation type="submission" date="2020-07" db="EMBL/GenBank/DDBJ databases">
        <title>Huge and variable diversity of episymbiotic CPR bacteria and DPANN archaea in groundwater ecosystems.</title>
        <authorList>
            <person name="He C.Y."/>
            <person name="Keren R."/>
            <person name="Whittaker M."/>
            <person name="Farag I.F."/>
            <person name="Doudna J."/>
            <person name="Cate J.H.D."/>
            <person name="Banfield J.F."/>
        </authorList>
    </citation>
    <scope>NUCLEOTIDE SEQUENCE [LARGE SCALE GENOMIC DNA]</scope>
    <source>
        <strain evidence="17">NC_groundwater_70_Ag_B-0.1um_54_66</strain>
    </source>
</reference>
<evidence type="ECO:0000256" key="5">
    <source>
        <dbReference type="ARBA" id="ARBA00022475"/>
    </source>
</evidence>
<feature type="domain" description="Membrane insertase YidC/Oxa/ALB C-terminal" evidence="15">
    <location>
        <begin position="382"/>
        <end position="579"/>
    </location>
</feature>
<dbReference type="NCBIfam" id="TIGR03593">
    <property type="entry name" value="yidC_nterm"/>
    <property type="match status" value="1"/>
</dbReference>
<evidence type="ECO:0000313" key="18">
    <source>
        <dbReference type="Proteomes" id="UP000595362"/>
    </source>
</evidence>
<proteinExistence type="inferred from homology"/>
<dbReference type="GO" id="GO:0005886">
    <property type="term" value="C:plasma membrane"/>
    <property type="evidence" value="ECO:0007669"/>
    <property type="project" value="UniProtKB-SubCell"/>
</dbReference>
<dbReference type="PANTHER" id="PTHR12428">
    <property type="entry name" value="OXA1"/>
    <property type="match status" value="1"/>
</dbReference>
<evidence type="ECO:0000259" key="15">
    <source>
        <dbReference type="Pfam" id="PF02096"/>
    </source>
</evidence>
<evidence type="ECO:0000313" key="17">
    <source>
        <dbReference type="EMBL" id="QQG36466.1"/>
    </source>
</evidence>
<comment type="subunit">
    <text evidence="13">Interacts with the Sec translocase complex via SecD. Specifically interacts with transmembrane segments of nascent integral membrane proteins during membrane integration.</text>
</comment>